<dbReference type="Proteomes" id="UP000019050">
    <property type="component" value="Unassembled WGS sequence"/>
</dbReference>
<feature type="compositionally biased region" description="Low complexity" evidence="1">
    <location>
        <begin position="215"/>
        <end position="310"/>
    </location>
</feature>
<evidence type="ECO:0000256" key="2">
    <source>
        <dbReference type="SAM" id="Phobius"/>
    </source>
</evidence>
<proteinExistence type="predicted"/>
<keyword evidence="2" id="KW-0812">Transmembrane</keyword>
<dbReference type="NCBIfam" id="TIGR01167">
    <property type="entry name" value="LPXTG_anchor"/>
    <property type="match status" value="1"/>
</dbReference>
<accession>W1Q2Z4</accession>
<organism evidence="3 4">
    <name type="scientific">Abiotrophia defectiva ATCC 49176</name>
    <dbReference type="NCBI Taxonomy" id="592010"/>
    <lineage>
        <taxon>Bacteria</taxon>
        <taxon>Bacillati</taxon>
        <taxon>Bacillota</taxon>
        <taxon>Bacilli</taxon>
        <taxon>Lactobacillales</taxon>
        <taxon>Aerococcaceae</taxon>
        <taxon>Abiotrophia</taxon>
    </lineage>
</organism>
<feature type="transmembrane region" description="Helical" evidence="2">
    <location>
        <begin position="335"/>
        <end position="354"/>
    </location>
</feature>
<evidence type="ECO:0000313" key="3">
    <source>
        <dbReference type="EMBL" id="ESK65476.1"/>
    </source>
</evidence>
<name>W1Q2Z4_ABIDE</name>
<comment type="caution">
    <text evidence="3">The sequence shown here is derived from an EMBL/GenBank/DDBJ whole genome shotgun (WGS) entry which is preliminary data.</text>
</comment>
<gene>
    <name evidence="3" type="ORF">GCWU000182_001153</name>
</gene>
<dbReference type="HOGENOM" id="CLU_764242_0_0_9"/>
<feature type="region of interest" description="Disordered" evidence="1">
    <location>
        <begin position="215"/>
        <end position="329"/>
    </location>
</feature>
<reference evidence="3" key="1">
    <citation type="submission" date="2013-06" db="EMBL/GenBank/DDBJ databases">
        <authorList>
            <person name="Weinstock G."/>
            <person name="Sodergren E."/>
            <person name="Clifton S."/>
            <person name="Fulton L."/>
            <person name="Fulton B."/>
            <person name="Courtney L."/>
            <person name="Fronick C."/>
            <person name="Harrison M."/>
            <person name="Strong C."/>
            <person name="Farmer C."/>
            <person name="Delahaunty K."/>
            <person name="Markovic C."/>
            <person name="Hall O."/>
            <person name="Minx P."/>
            <person name="Tomlinson C."/>
            <person name="Mitreva M."/>
            <person name="Nelson J."/>
            <person name="Hou S."/>
            <person name="Wollam A."/>
            <person name="Pepin K.H."/>
            <person name="Johnson M."/>
            <person name="Bhonagiri V."/>
            <person name="Nash W.E."/>
            <person name="Warren W."/>
            <person name="Chinwalla A."/>
            <person name="Mardis E.R."/>
            <person name="Wilson R.K."/>
        </authorList>
    </citation>
    <scope>NUCLEOTIDE SEQUENCE [LARGE SCALE GENOMIC DNA]</scope>
    <source>
        <strain evidence="3">ATCC 49176</strain>
    </source>
</reference>
<evidence type="ECO:0000313" key="4">
    <source>
        <dbReference type="Proteomes" id="UP000019050"/>
    </source>
</evidence>
<sequence>MPKADETASEKGLVKIHLVDKDGKVHKTLYYTSVNSGDVTFNQIYDLLKGTYKIERVPQNIKTDTAKKHYVTDKGEFDGHTFEANFVLEAADSLPVEEAQEPKTYAVTELPKKNLLLDAQLMTVKVQDDKQAVSETSHYLVNSETSQSAFDMAAQAFVKAHPDYKVDASQAQQVGQINPDAKEEVQTNLGTFKVYRSNYVLTAVAAGQAGQAAQSSQASQSSQSSQAANSQSKESSAPAASQASGANQSSAANQGAAASQSSAASQASGANQSSAANQASGANQSSAASQASGANQSSATNQSSVASQSAKESKEPGVRYDRNGRRLPSTGEASSILSLFIIGLLIVSGIWIAYTEHRKQSR</sequence>
<protein>
    <submittedName>
        <fullName evidence="3">LPXTG-motif protein cell wall anchor domain protein</fullName>
    </submittedName>
</protein>
<keyword evidence="4" id="KW-1185">Reference proteome</keyword>
<evidence type="ECO:0000256" key="1">
    <source>
        <dbReference type="SAM" id="MobiDB-lite"/>
    </source>
</evidence>
<dbReference type="AlphaFoldDB" id="W1Q2Z4"/>
<dbReference type="EMBL" id="ACIN03000011">
    <property type="protein sequence ID" value="ESK65476.1"/>
    <property type="molecule type" value="Genomic_DNA"/>
</dbReference>
<dbReference type="STRING" id="592010.GCWU000182_001153"/>
<keyword evidence="2" id="KW-0472">Membrane</keyword>
<keyword evidence="2" id="KW-1133">Transmembrane helix</keyword>
<feature type="compositionally biased region" description="Basic and acidic residues" evidence="1">
    <location>
        <begin position="311"/>
        <end position="324"/>
    </location>
</feature>